<accession>D7FY31</accession>
<evidence type="ECO:0000256" key="3">
    <source>
        <dbReference type="ARBA" id="ARBA00022723"/>
    </source>
</evidence>
<dbReference type="InterPro" id="IPR001199">
    <property type="entry name" value="Cyt_B5-like_heme/steroid-bd"/>
</dbReference>
<dbReference type="InterPro" id="IPR036400">
    <property type="entry name" value="Cyt_B5-like_heme/steroid_sf"/>
</dbReference>
<keyword evidence="5" id="KW-0408">Iron</keyword>
<dbReference type="EMBL" id="FN649760">
    <property type="protein sequence ID" value="CBJ32444.1"/>
    <property type="molecule type" value="Genomic_DNA"/>
</dbReference>
<feature type="domain" description="Cytochrome b5 heme-binding" evidence="8">
    <location>
        <begin position="165"/>
        <end position="269"/>
    </location>
</feature>
<dbReference type="OrthoDB" id="547796at2759"/>
<dbReference type="PANTHER" id="PTHR10281">
    <property type="entry name" value="MEMBRANE-ASSOCIATED PROGESTERONE RECEPTOR COMPONENT-RELATED"/>
    <property type="match status" value="1"/>
</dbReference>
<keyword evidence="2" id="KW-0349">Heme</keyword>
<keyword evidence="4" id="KW-0256">Endoplasmic reticulum</keyword>
<sequence>MVQMDALQLPDSSGGMAMLGFTALGALVLMYLMFQPARAPATDDDESAADRPPPPRNFTIEQLHEFDGRDEATPAYVALRGEVFDVSSKPEHYKVGGGYHLFAGHDASYSLATGSLDPADLEKSWSELNVMENESLDGWVEKYKNFSEYPVVGKVVTPPAQPREFSLEELRPFDGTSDIPEGYAAPPIYVGVRGKVYDMSYGGAEMYGPGKSYNLFAGRDASVALAKMSFAPEHLDNPDMSTLSKEDMTVLQDWASKMEKKYPVIGTIANSAP</sequence>
<protein>
    <recommendedName>
        <fullName evidence="8">Cytochrome b5 heme-binding domain-containing protein</fullName>
    </recommendedName>
</protein>
<gene>
    <name evidence="9" type="ORF">Esi_0339_0015</name>
</gene>
<keyword evidence="7" id="KW-0472">Membrane</keyword>
<feature type="transmembrane region" description="Helical" evidence="7">
    <location>
        <begin position="12"/>
        <end position="34"/>
    </location>
</feature>
<keyword evidence="3" id="KW-0479">Metal-binding</keyword>
<comment type="similarity">
    <text evidence="6">Belongs to the cytochrome b5 family. MAPR subfamily.</text>
</comment>
<evidence type="ECO:0000256" key="4">
    <source>
        <dbReference type="ARBA" id="ARBA00022824"/>
    </source>
</evidence>
<dbReference type="PANTHER" id="PTHR10281:SF72">
    <property type="entry name" value="NEUDESIN"/>
    <property type="match status" value="1"/>
</dbReference>
<dbReference type="Gene3D" id="3.10.120.10">
    <property type="entry name" value="Cytochrome b5-like heme/steroid binding domain"/>
    <property type="match status" value="2"/>
</dbReference>
<reference evidence="9 10" key="1">
    <citation type="journal article" date="2010" name="Nature">
        <title>The Ectocarpus genome and the independent evolution of multicellularity in brown algae.</title>
        <authorList>
            <person name="Cock J.M."/>
            <person name="Sterck L."/>
            <person name="Rouze P."/>
            <person name="Scornet D."/>
            <person name="Allen A.E."/>
            <person name="Amoutzias G."/>
            <person name="Anthouard V."/>
            <person name="Artiguenave F."/>
            <person name="Aury J.M."/>
            <person name="Badger J.H."/>
            <person name="Beszteri B."/>
            <person name="Billiau K."/>
            <person name="Bonnet E."/>
            <person name="Bothwell J.H."/>
            <person name="Bowler C."/>
            <person name="Boyen C."/>
            <person name="Brownlee C."/>
            <person name="Carrano C.J."/>
            <person name="Charrier B."/>
            <person name="Cho G.Y."/>
            <person name="Coelho S.M."/>
            <person name="Collen J."/>
            <person name="Corre E."/>
            <person name="Da Silva C."/>
            <person name="Delage L."/>
            <person name="Delaroque N."/>
            <person name="Dittami S.M."/>
            <person name="Doulbeau S."/>
            <person name="Elias M."/>
            <person name="Farnham G."/>
            <person name="Gachon C.M."/>
            <person name="Gschloessl B."/>
            <person name="Heesch S."/>
            <person name="Jabbari K."/>
            <person name="Jubin C."/>
            <person name="Kawai H."/>
            <person name="Kimura K."/>
            <person name="Kloareg B."/>
            <person name="Kupper F.C."/>
            <person name="Lang D."/>
            <person name="Le Bail A."/>
            <person name="Leblanc C."/>
            <person name="Lerouge P."/>
            <person name="Lohr M."/>
            <person name="Lopez P.J."/>
            <person name="Martens C."/>
            <person name="Maumus F."/>
            <person name="Michel G."/>
            <person name="Miranda-Saavedra D."/>
            <person name="Morales J."/>
            <person name="Moreau H."/>
            <person name="Motomura T."/>
            <person name="Nagasato C."/>
            <person name="Napoli C.A."/>
            <person name="Nelson D.R."/>
            <person name="Nyvall-Collen P."/>
            <person name="Peters A.F."/>
            <person name="Pommier C."/>
            <person name="Potin P."/>
            <person name="Poulain J."/>
            <person name="Quesneville H."/>
            <person name="Read B."/>
            <person name="Rensing S.A."/>
            <person name="Ritter A."/>
            <person name="Rousvoal S."/>
            <person name="Samanta M."/>
            <person name="Samson G."/>
            <person name="Schroeder D.C."/>
            <person name="Segurens B."/>
            <person name="Strittmatter M."/>
            <person name="Tonon T."/>
            <person name="Tregear J.W."/>
            <person name="Valentin K."/>
            <person name="von Dassow P."/>
            <person name="Yamagishi T."/>
            <person name="Van de Peer Y."/>
            <person name="Wincker P."/>
        </authorList>
    </citation>
    <scope>NUCLEOTIDE SEQUENCE [LARGE SCALE GENOMIC DNA]</scope>
    <source>
        <strain evidence="10">Ec32 / CCAP1310/4</strain>
    </source>
</reference>
<keyword evidence="10" id="KW-1185">Reference proteome</keyword>
<name>D7FY31_ECTSI</name>
<dbReference type="SUPFAM" id="SSF55856">
    <property type="entry name" value="Cytochrome b5-like heme/steroid binding domain"/>
    <property type="match status" value="2"/>
</dbReference>
<evidence type="ECO:0000256" key="6">
    <source>
        <dbReference type="ARBA" id="ARBA00038357"/>
    </source>
</evidence>
<dbReference type="Pfam" id="PF00173">
    <property type="entry name" value="Cyt-b5"/>
    <property type="match status" value="2"/>
</dbReference>
<organism evidence="9 10">
    <name type="scientific">Ectocarpus siliculosus</name>
    <name type="common">Brown alga</name>
    <name type="synonym">Conferva siliculosa</name>
    <dbReference type="NCBI Taxonomy" id="2880"/>
    <lineage>
        <taxon>Eukaryota</taxon>
        <taxon>Sar</taxon>
        <taxon>Stramenopiles</taxon>
        <taxon>Ochrophyta</taxon>
        <taxon>PX clade</taxon>
        <taxon>Phaeophyceae</taxon>
        <taxon>Ectocarpales</taxon>
        <taxon>Ectocarpaceae</taxon>
        <taxon>Ectocarpus</taxon>
    </lineage>
</organism>
<dbReference type="eggNOG" id="KOG1110">
    <property type="taxonomic scope" value="Eukaryota"/>
</dbReference>
<evidence type="ECO:0000256" key="7">
    <source>
        <dbReference type="SAM" id="Phobius"/>
    </source>
</evidence>
<dbReference type="STRING" id="2880.D7FY31"/>
<dbReference type="InParanoid" id="D7FY31"/>
<dbReference type="SMART" id="SM01117">
    <property type="entry name" value="Cyt-b5"/>
    <property type="match status" value="2"/>
</dbReference>
<dbReference type="Proteomes" id="UP000002630">
    <property type="component" value="Unassembled WGS sequence"/>
</dbReference>
<evidence type="ECO:0000259" key="8">
    <source>
        <dbReference type="SMART" id="SM01117"/>
    </source>
</evidence>
<dbReference type="GO" id="GO:0005783">
    <property type="term" value="C:endoplasmic reticulum"/>
    <property type="evidence" value="ECO:0007669"/>
    <property type="project" value="UniProtKB-SubCell"/>
</dbReference>
<keyword evidence="7" id="KW-1133">Transmembrane helix</keyword>
<evidence type="ECO:0000256" key="2">
    <source>
        <dbReference type="ARBA" id="ARBA00022617"/>
    </source>
</evidence>
<dbReference type="GO" id="GO:0016020">
    <property type="term" value="C:membrane"/>
    <property type="evidence" value="ECO:0007669"/>
    <property type="project" value="TreeGrafter"/>
</dbReference>
<evidence type="ECO:0000313" key="9">
    <source>
        <dbReference type="EMBL" id="CBJ32444.1"/>
    </source>
</evidence>
<feature type="domain" description="Cytochrome b5 heme-binding" evidence="8">
    <location>
        <begin position="58"/>
        <end position="156"/>
    </location>
</feature>
<evidence type="ECO:0000256" key="5">
    <source>
        <dbReference type="ARBA" id="ARBA00023004"/>
    </source>
</evidence>
<proteinExistence type="inferred from homology"/>
<dbReference type="InterPro" id="IPR050577">
    <property type="entry name" value="MAPR/NEUFC/NENF-like"/>
</dbReference>
<dbReference type="AlphaFoldDB" id="D7FY31"/>
<comment type="subcellular location">
    <subcellularLocation>
        <location evidence="1">Endoplasmic reticulum</location>
    </subcellularLocation>
</comment>
<evidence type="ECO:0000256" key="1">
    <source>
        <dbReference type="ARBA" id="ARBA00004240"/>
    </source>
</evidence>
<evidence type="ECO:0000313" key="10">
    <source>
        <dbReference type="Proteomes" id="UP000002630"/>
    </source>
</evidence>
<dbReference type="GO" id="GO:0046872">
    <property type="term" value="F:metal ion binding"/>
    <property type="evidence" value="ECO:0007669"/>
    <property type="project" value="UniProtKB-KW"/>
</dbReference>
<keyword evidence="7" id="KW-0812">Transmembrane</keyword>